<dbReference type="AlphaFoldDB" id="A0AA86PQ77"/>
<organism evidence="2">
    <name type="scientific">Hexamita inflata</name>
    <dbReference type="NCBI Taxonomy" id="28002"/>
    <lineage>
        <taxon>Eukaryota</taxon>
        <taxon>Metamonada</taxon>
        <taxon>Diplomonadida</taxon>
        <taxon>Hexamitidae</taxon>
        <taxon>Hexamitinae</taxon>
        <taxon>Hexamita</taxon>
    </lineage>
</organism>
<dbReference type="Proteomes" id="UP001642409">
    <property type="component" value="Unassembled WGS sequence"/>
</dbReference>
<evidence type="ECO:0000313" key="2">
    <source>
        <dbReference type="EMBL" id="CAI9941403.1"/>
    </source>
</evidence>
<keyword evidence="4" id="KW-1185">Reference proteome</keyword>
<evidence type="ECO:0000256" key="1">
    <source>
        <dbReference type="SAM" id="MobiDB-lite"/>
    </source>
</evidence>
<name>A0AA86PQ77_9EUKA</name>
<sequence>MLLYKRHFCDAFFVFTTYMTRFLLKYWSLPVISINASTTAQYKIIYAWSLCFKIRVKSKIRSCNFSQFSQKQIFGKYYFLKTKAKRKLQSRGTLQRYPTTTAEEDETNGRKLQKQI</sequence>
<proteinExistence type="predicted"/>
<reference evidence="3 4" key="2">
    <citation type="submission" date="2024-07" db="EMBL/GenBank/DDBJ databases">
        <authorList>
            <person name="Akdeniz Z."/>
        </authorList>
    </citation>
    <scope>NUCLEOTIDE SEQUENCE [LARGE SCALE GENOMIC DNA]</scope>
</reference>
<comment type="caution">
    <text evidence="2">The sequence shown here is derived from an EMBL/GenBank/DDBJ whole genome shotgun (WGS) entry which is preliminary data.</text>
</comment>
<reference evidence="2" key="1">
    <citation type="submission" date="2023-06" db="EMBL/GenBank/DDBJ databases">
        <authorList>
            <person name="Kurt Z."/>
        </authorList>
    </citation>
    <scope>NUCLEOTIDE SEQUENCE</scope>
</reference>
<accession>A0AA86PQ77</accession>
<dbReference type="EMBL" id="CAXDID020000914">
    <property type="protein sequence ID" value="CAL6115768.1"/>
    <property type="molecule type" value="Genomic_DNA"/>
</dbReference>
<gene>
    <name evidence="2" type="ORF">HINF_LOCUS29048</name>
    <name evidence="3" type="ORF">HINF_LOCUS78770</name>
</gene>
<dbReference type="EMBL" id="CATOUU010000693">
    <property type="protein sequence ID" value="CAI9941403.1"/>
    <property type="molecule type" value="Genomic_DNA"/>
</dbReference>
<protein>
    <submittedName>
        <fullName evidence="3">Hypothetical_protein</fullName>
    </submittedName>
</protein>
<evidence type="ECO:0000313" key="3">
    <source>
        <dbReference type="EMBL" id="CAL6115768.1"/>
    </source>
</evidence>
<feature type="compositionally biased region" description="Polar residues" evidence="1">
    <location>
        <begin position="90"/>
        <end position="101"/>
    </location>
</feature>
<evidence type="ECO:0000313" key="4">
    <source>
        <dbReference type="Proteomes" id="UP001642409"/>
    </source>
</evidence>
<feature type="region of interest" description="Disordered" evidence="1">
    <location>
        <begin position="89"/>
        <end position="116"/>
    </location>
</feature>